<dbReference type="Proteomes" id="UP000188354">
    <property type="component" value="Chromosome LG01"/>
</dbReference>
<evidence type="ECO:0000313" key="1">
    <source>
        <dbReference type="EMBL" id="OIW19454.1"/>
    </source>
</evidence>
<keyword evidence="2" id="KW-1185">Reference proteome</keyword>
<proteinExistence type="predicted"/>
<dbReference type="EMBL" id="CM007361">
    <property type="protein sequence ID" value="OIW19454.1"/>
    <property type="molecule type" value="Genomic_DNA"/>
</dbReference>
<reference evidence="1 2" key="1">
    <citation type="journal article" date="2017" name="Plant Biotechnol. J.">
        <title>A comprehensive draft genome sequence for lupin (Lupinus angustifolius), an emerging health food: insights into plant-microbe interactions and legume evolution.</title>
        <authorList>
            <person name="Hane J.K."/>
            <person name="Ming Y."/>
            <person name="Kamphuis L.G."/>
            <person name="Nelson M.N."/>
            <person name="Garg G."/>
            <person name="Atkins C.A."/>
            <person name="Bayer P.E."/>
            <person name="Bravo A."/>
            <person name="Bringans S."/>
            <person name="Cannon S."/>
            <person name="Edwards D."/>
            <person name="Foley R."/>
            <person name="Gao L.L."/>
            <person name="Harrison M.J."/>
            <person name="Huang W."/>
            <person name="Hurgobin B."/>
            <person name="Li S."/>
            <person name="Liu C.W."/>
            <person name="McGrath A."/>
            <person name="Morahan G."/>
            <person name="Murray J."/>
            <person name="Weller J."/>
            <person name="Jian J."/>
            <person name="Singh K.B."/>
        </authorList>
    </citation>
    <scope>NUCLEOTIDE SEQUENCE [LARGE SCALE GENOMIC DNA]</scope>
    <source>
        <strain evidence="2">cv. Tanjil</strain>
        <tissue evidence="1">Whole plant</tissue>
    </source>
</reference>
<protein>
    <submittedName>
        <fullName evidence="1">Uncharacterized protein</fullName>
    </submittedName>
</protein>
<sequence length="123" mass="13508">MALRGKSYLAEQDFEFNDRQSNQIVVKCLWRCTASWARRYLHQPHVNATAVKEVAATGKLSAPLAVTEAIEADNATGFTCGFGSPRDAEAWEVLKIMVGIEAETVESAAEEEEVEEEEGGETD</sequence>
<gene>
    <name evidence="1" type="ORF">TanjilG_09474</name>
</gene>
<evidence type="ECO:0000313" key="2">
    <source>
        <dbReference type="Proteomes" id="UP000188354"/>
    </source>
</evidence>
<dbReference type="AlphaFoldDB" id="A0A4P1RX47"/>
<name>A0A4P1RX47_LUPAN</name>
<accession>A0A4P1RX47</accession>
<organism evidence="1 2">
    <name type="scientific">Lupinus angustifolius</name>
    <name type="common">Narrow-leaved blue lupine</name>
    <dbReference type="NCBI Taxonomy" id="3871"/>
    <lineage>
        <taxon>Eukaryota</taxon>
        <taxon>Viridiplantae</taxon>
        <taxon>Streptophyta</taxon>
        <taxon>Embryophyta</taxon>
        <taxon>Tracheophyta</taxon>
        <taxon>Spermatophyta</taxon>
        <taxon>Magnoliopsida</taxon>
        <taxon>eudicotyledons</taxon>
        <taxon>Gunneridae</taxon>
        <taxon>Pentapetalae</taxon>
        <taxon>rosids</taxon>
        <taxon>fabids</taxon>
        <taxon>Fabales</taxon>
        <taxon>Fabaceae</taxon>
        <taxon>Papilionoideae</taxon>
        <taxon>50 kb inversion clade</taxon>
        <taxon>genistoids sensu lato</taxon>
        <taxon>core genistoids</taxon>
        <taxon>Genisteae</taxon>
        <taxon>Lupinus</taxon>
    </lineage>
</organism>
<dbReference type="Gramene" id="OIW19454">
    <property type="protein sequence ID" value="OIW19454"/>
    <property type="gene ID" value="TanjilG_09474"/>
</dbReference>